<proteinExistence type="inferred from homology"/>
<sequence>MSFTADDAARVEFGNAPIGRRGYAKDDVDGFVLRIARTLAGEDDLTAAEVHHVEFGRPIIGKRGYDERQVDEFLDEVETELLNRSGLHPTGHQVPEARQHDQATAPGRWRQPRVPASLHETEHR</sequence>
<keyword evidence="5" id="KW-0132">Cell division</keyword>
<evidence type="ECO:0000256" key="4">
    <source>
        <dbReference type="ARBA" id="ARBA00022490"/>
    </source>
</evidence>
<evidence type="ECO:0000256" key="8">
    <source>
        <dbReference type="ARBA" id="ARBA00031737"/>
    </source>
</evidence>
<dbReference type="GO" id="GO:0005737">
    <property type="term" value="C:cytoplasm"/>
    <property type="evidence" value="ECO:0007669"/>
    <property type="project" value="UniProtKB-SubCell"/>
</dbReference>
<evidence type="ECO:0000256" key="3">
    <source>
        <dbReference type="ARBA" id="ARBA00018787"/>
    </source>
</evidence>
<dbReference type="STRING" id="490629.SAMN05216266_11327"/>
<comment type="subcellular location">
    <subcellularLocation>
        <location evidence="1">Cytoplasm</location>
    </subcellularLocation>
</comment>
<dbReference type="EMBL" id="FOKG01000013">
    <property type="protein sequence ID" value="SFB47552.1"/>
    <property type="molecule type" value="Genomic_DNA"/>
</dbReference>
<evidence type="ECO:0000313" key="10">
    <source>
        <dbReference type="EMBL" id="SFB47552.1"/>
    </source>
</evidence>
<evidence type="ECO:0000256" key="5">
    <source>
        <dbReference type="ARBA" id="ARBA00022618"/>
    </source>
</evidence>
<dbReference type="OrthoDB" id="5198800at2"/>
<dbReference type="InterPro" id="IPR019933">
    <property type="entry name" value="DivIVA_domain"/>
</dbReference>
<dbReference type="PANTHER" id="PTHR35794">
    <property type="entry name" value="CELL DIVISION PROTEIN DIVIVA"/>
    <property type="match status" value="1"/>
</dbReference>
<keyword evidence="7" id="KW-0131">Cell cycle</keyword>
<dbReference type="Proteomes" id="UP000243799">
    <property type="component" value="Unassembled WGS sequence"/>
</dbReference>
<dbReference type="RefSeq" id="WP_091674960.1">
    <property type="nucleotide sequence ID" value="NZ_FOKG01000013.1"/>
</dbReference>
<name>A0A1I1BCP3_9PSEU</name>
<evidence type="ECO:0000256" key="1">
    <source>
        <dbReference type="ARBA" id="ARBA00004496"/>
    </source>
</evidence>
<keyword evidence="6" id="KW-0175">Coiled coil</keyword>
<evidence type="ECO:0000256" key="9">
    <source>
        <dbReference type="SAM" id="MobiDB-lite"/>
    </source>
</evidence>
<reference evidence="11" key="1">
    <citation type="submission" date="2016-10" db="EMBL/GenBank/DDBJ databases">
        <authorList>
            <person name="Varghese N."/>
            <person name="Submissions S."/>
        </authorList>
    </citation>
    <scope>NUCLEOTIDE SEQUENCE [LARGE SCALE GENOMIC DNA]</scope>
    <source>
        <strain evidence="11">CGMCC 4.3568</strain>
    </source>
</reference>
<evidence type="ECO:0000256" key="7">
    <source>
        <dbReference type="ARBA" id="ARBA00023306"/>
    </source>
</evidence>
<evidence type="ECO:0000256" key="2">
    <source>
        <dbReference type="ARBA" id="ARBA00009008"/>
    </source>
</evidence>
<dbReference type="AlphaFoldDB" id="A0A1I1BCP3"/>
<dbReference type="NCBIfam" id="TIGR03544">
    <property type="entry name" value="DivI1A_domain"/>
    <property type="match status" value="2"/>
</dbReference>
<feature type="region of interest" description="Disordered" evidence="9">
    <location>
        <begin position="84"/>
        <end position="124"/>
    </location>
</feature>
<keyword evidence="11" id="KW-1185">Reference proteome</keyword>
<evidence type="ECO:0000313" key="11">
    <source>
        <dbReference type="Proteomes" id="UP000243799"/>
    </source>
</evidence>
<dbReference type="GO" id="GO:0051301">
    <property type="term" value="P:cell division"/>
    <property type="evidence" value="ECO:0007669"/>
    <property type="project" value="UniProtKB-KW"/>
</dbReference>
<keyword evidence="4" id="KW-0963">Cytoplasm</keyword>
<accession>A0A1I1BCP3</accession>
<organism evidence="10 11">
    <name type="scientific">Amycolatopsis marina</name>
    <dbReference type="NCBI Taxonomy" id="490629"/>
    <lineage>
        <taxon>Bacteria</taxon>
        <taxon>Bacillati</taxon>
        <taxon>Actinomycetota</taxon>
        <taxon>Actinomycetes</taxon>
        <taxon>Pseudonocardiales</taxon>
        <taxon>Pseudonocardiaceae</taxon>
        <taxon>Amycolatopsis</taxon>
    </lineage>
</organism>
<protein>
    <recommendedName>
        <fullName evidence="3">Cell wall synthesis protein Wag31</fullName>
    </recommendedName>
    <alternativeName>
        <fullName evidence="8">Antigen 84</fullName>
    </alternativeName>
</protein>
<gene>
    <name evidence="10" type="ORF">SAMN05216266_11327</name>
</gene>
<evidence type="ECO:0000256" key="6">
    <source>
        <dbReference type="ARBA" id="ARBA00023054"/>
    </source>
</evidence>
<dbReference type="PANTHER" id="PTHR35794:SF2">
    <property type="entry name" value="CELL DIVISION PROTEIN DIVIVA"/>
    <property type="match status" value="1"/>
</dbReference>
<comment type="similarity">
    <text evidence="2">Belongs to the DivIVA family.</text>
</comment>
<dbReference type="Gene3D" id="6.10.250.660">
    <property type="match status" value="2"/>
</dbReference>
<dbReference type="InterPro" id="IPR007793">
    <property type="entry name" value="DivIVA_fam"/>
</dbReference>